<sequence>MDQFAGAATVVPEGNGAASLTCGQRRKPYIPVVMETASALRVKGRPREFCVDQALAAALGVFWAKGYEGASMADLTEAMGITKPSLYAAFGNKEALFHKALDLYEAEKLEYTRAALEQPTARKVAEHFMRGAIDAQMSSCDPKGCLGVISMTACGAEAESIKADVIKRRASSQAALVERFEQAKRDGDLPMHVDIAGLTSFLYALLQGMAVQAGSGATRADLERVVDTSMQLWPSR</sequence>
<organism evidence="6 7">
    <name type="scientific">Sphingomonas jejuensis</name>
    <dbReference type="NCBI Taxonomy" id="904715"/>
    <lineage>
        <taxon>Bacteria</taxon>
        <taxon>Pseudomonadati</taxon>
        <taxon>Pseudomonadota</taxon>
        <taxon>Alphaproteobacteria</taxon>
        <taxon>Sphingomonadales</taxon>
        <taxon>Sphingomonadaceae</taxon>
        <taxon>Sphingomonas</taxon>
    </lineage>
</organism>
<proteinExistence type="predicted"/>
<evidence type="ECO:0000256" key="3">
    <source>
        <dbReference type="ARBA" id="ARBA00023163"/>
    </source>
</evidence>
<gene>
    <name evidence="6" type="ORF">GGR88_001918</name>
</gene>
<evidence type="ECO:0000256" key="1">
    <source>
        <dbReference type="ARBA" id="ARBA00023015"/>
    </source>
</evidence>
<dbReference type="SUPFAM" id="SSF48498">
    <property type="entry name" value="Tetracyclin repressor-like, C-terminal domain"/>
    <property type="match status" value="1"/>
</dbReference>
<dbReference type="InterPro" id="IPR036271">
    <property type="entry name" value="Tet_transcr_reg_TetR-rel_C_sf"/>
</dbReference>
<dbReference type="Gene3D" id="1.10.357.10">
    <property type="entry name" value="Tetracycline Repressor, domain 2"/>
    <property type="match status" value="1"/>
</dbReference>
<reference evidence="6 7" key="1">
    <citation type="submission" date="2020-03" db="EMBL/GenBank/DDBJ databases">
        <title>Genomic Encyclopedia of Type Strains, Phase IV (KMG-IV): sequencing the most valuable type-strain genomes for metagenomic binning, comparative biology and taxonomic classification.</title>
        <authorList>
            <person name="Goeker M."/>
        </authorList>
    </citation>
    <scope>NUCLEOTIDE SEQUENCE [LARGE SCALE GENOMIC DNA]</scope>
    <source>
        <strain evidence="6 7">DSM 27651</strain>
    </source>
</reference>
<dbReference type="PANTHER" id="PTHR47506">
    <property type="entry name" value="TRANSCRIPTIONAL REGULATORY PROTEIN"/>
    <property type="match status" value="1"/>
</dbReference>
<dbReference type="Pfam" id="PF00440">
    <property type="entry name" value="TetR_N"/>
    <property type="match status" value="1"/>
</dbReference>
<keyword evidence="1" id="KW-0805">Transcription regulation</keyword>
<dbReference type="Gene3D" id="1.10.10.60">
    <property type="entry name" value="Homeodomain-like"/>
    <property type="match status" value="1"/>
</dbReference>
<keyword evidence="7" id="KW-1185">Reference proteome</keyword>
<dbReference type="InterPro" id="IPR009057">
    <property type="entry name" value="Homeodomain-like_sf"/>
</dbReference>
<dbReference type="PROSITE" id="PS50977">
    <property type="entry name" value="HTH_TETR_2"/>
    <property type="match status" value="1"/>
</dbReference>
<feature type="domain" description="HTH tetR-type" evidence="5">
    <location>
        <begin position="48"/>
        <end position="108"/>
    </location>
</feature>
<name>A0ABX0XNP6_9SPHN</name>
<dbReference type="EMBL" id="JAATJE010000002">
    <property type="protein sequence ID" value="NJC34404.1"/>
    <property type="molecule type" value="Genomic_DNA"/>
</dbReference>
<dbReference type="InterPro" id="IPR023772">
    <property type="entry name" value="DNA-bd_HTH_TetR-type_CS"/>
</dbReference>
<evidence type="ECO:0000313" key="6">
    <source>
        <dbReference type="EMBL" id="NJC34404.1"/>
    </source>
</evidence>
<dbReference type="PROSITE" id="PS01081">
    <property type="entry name" value="HTH_TETR_1"/>
    <property type="match status" value="1"/>
</dbReference>
<dbReference type="PANTHER" id="PTHR47506:SF1">
    <property type="entry name" value="HTH-TYPE TRANSCRIPTIONAL REGULATOR YJDC"/>
    <property type="match status" value="1"/>
</dbReference>
<dbReference type="Proteomes" id="UP000734218">
    <property type="component" value="Unassembled WGS sequence"/>
</dbReference>
<protein>
    <submittedName>
        <fullName evidence="6">AcrR family transcriptional regulator</fullName>
    </submittedName>
</protein>
<feature type="DNA-binding region" description="H-T-H motif" evidence="4">
    <location>
        <begin position="71"/>
        <end position="90"/>
    </location>
</feature>
<evidence type="ECO:0000256" key="2">
    <source>
        <dbReference type="ARBA" id="ARBA00023125"/>
    </source>
</evidence>
<dbReference type="PRINTS" id="PR00455">
    <property type="entry name" value="HTHTETR"/>
</dbReference>
<evidence type="ECO:0000256" key="4">
    <source>
        <dbReference type="PROSITE-ProRule" id="PRU00335"/>
    </source>
</evidence>
<dbReference type="InterPro" id="IPR001647">
    <property type="entry name" value="HTH_TetR"/>
</dbReference>
<keyword evidence="2 4" id="KW-0238">DNA-binding</keyword>
<comment type="caution">
    <text evidence="6">The sequence shown here is derived from an EMBL/GenBank/DDBJ whole genome shotgun (WGS) entry which is preliminary data.</text>
</comment>
<accession>A0ABX0XNP6</accession>
<keyword evidence="3" id="KW-0804">Transcription</keyword>
<evidence type="ECO:0000313" key="7">
    <source>
        <dbReference type="Proteomes" id="UP000734218"/>
    </source>
</evidence>
<dbReference type="SUPFAM" id="SSF46689">
    <property type="entry name" value="Homeodomain-like"/>
    <property type="match status" value="1"/>
</dbReference>
<evidence type="ECO:0000259" key="5">
    <source>
        <dbReference type="PROSITE" id="PS50977"/>
    </source>
</evidence>